<organism evidence="3 4">
    <name type="scientific">Ceratobasidium theobromae</name>
    <dbReference type="NCBI Taxonomy" id="1582974"/>
    <lineage>
        <taxon>Eukaryota</taxon>
        <taxon>Fungi</taxon>
        <taxon>Dikarya</taxon>
        <taxon>Basidiomycota</taxon>
        <taxon>Agaricomycotina</taxon>
        <taxon>Agaricomycetes</taxon>
        <taxon>Cantharellales</taxon>
        <taxon>Ceratobasidiaceae</taxon>
        <taxon>Ceratobasidium</taxon>
    </lineage>
</organism>
<evidence type="ECO:0000259" key="2">
    <source>
        <dbReference type="SMART" id="SM00382"/>
    </source>
</evidence>
<dbReference type="GO" id="GO:0005524">
    <property type="term" value="F:ATP binding"/>
    <property type="evidence" value="ECO:0007669"/>
    <property type="project" value="UniProtKB-KW"/>
</dbReference>
<sequence length="541" mass="60315">MLLALLSELRSVASRSNSAVCWSRVTRFNSLNQNDHPLLSVYYTTRTARAPKTTRAKSCLSETATNEKGGKITLTEEQKFVVKRVVEEGKSLFFTGSAGTGKSVLLREIIRRLHRKRRRVEVTASTGLAAVNIGGKTLHAFAGAGLGKLPVSEILKQISSKAKSRWRETDILIIDEISMVEAWWFDLLNELSQELRENHEPFGGLQVVISGDFFQLPPVSEDKALTPKFAFEADSWTDTWPETFKLTQVFRQSDPKLINMLNEIRRGEVSNEAIELLTSLSREPKFDDGILPTEIFPFRKTAEMANEMQLRQLPDEPVDFVAVDLPGEDAESISEQEVKQILAKLAPIVLRLAVGAQVMCTKNFPGRDIINGSIGRVVEFMTQPEAKDHNYPILGMSGGRAKADAPPPATDKKPIKWPLVEFIDAGKYLVTRADFKSQNQDGEVIAHRPTIDFGLGNDGLFPVRGWLIIDPPLPPQIHKAQGQTIPRLKIDLRKTFADGQAYVAISRCKSLEGLQILNFSPKVVLVNPKVLEWDRKLALAT</sequence>
<comment type="similarity">
    <text evidence="1">Belongs to the helicase family.</text>
</comment>
<evidence type="ECO:0000256" key="1">
    <source>
        <dbReference type="RuleBase" id="RU363044"/>
    </source>
</evidence>
<keyword evidence="4" id="KW-1185">Reference proteome</keyword>
<keyword evidence="1" id="KW-0234">DNA repair</keyword>
<keyword evidence="1" id="KW-0233">DNA recombination</keyword>
<dbReference type="CDD" id="cd18037">
    <property type="entry name" value="DEXSc_Pif1_like"/>
    <property type="match status" value="1"/>
</dbReference>
<dbReference type="SUPFAM" id="SSF52540">
    <property type="entry name" value="P-loop containing nucleoside triphosphate hydrolases"/>
    <property type="match status" value="2"/>
</dbReference>
<keyword evidence="1" id="KW-0227">DNA damage</keyword>
<keyword evidence="1" id="KW-0547">Nucleotide-binding</keyword>
<dbReference type="Proteomes" id="UP000383932">
    <property type="component" value="Unassembled WGS sequence"/>
</dbReference>
<dbReference type="OrthoDB" id="432234at2759"/>
<dbReference type="GO" id="GO:0006281">
    <property type="term" value="P:DNA repair"/>
    <property type="evidence" value="ECO:0007669"/>
    <property type="project" value="UniProtKB-KW"/>
</dbReference>
<feature type="domain" description="AAA+ ATPase" evidence="2">
    <location>
        <begin position="88"/>
        <end position="385"/>
    </location>
</feature>
<dbReference type="Gene3D" id="3.40.50.300">
    <property type="entry name" value="P-loop containing nucleotide triphosphate hydrolases"/>
    <property type="match status" value="1"/>
</dbReference>
<proteinExistence type="inferred from homology"/>
<keyword evidence="1" id="KW-0067">ATP-binding</keyword>
<name>A0A5N5Q9D9_9AGAM</name>
<dbReference type="CDD" id="cd18809">
    <property type="entry name" value="SF1_C_RecD"/>
    <property type="match status" value="1"/>
</dbReference>
<dbReference type="GO" id="GO:0043139">
    <property type="term" value="F:5'-3' DNA helicase activity"/>
    <property type="evidence" value="ECO:0007669"/>
    <property type="project" value="UniProtKB-EC"/>
</dbReference>
<protein>
    <recommendedName>
        <fullName evidence="1">ATP-dependent DNA helicase</fullName>
        <ecNumber evidence="1">5.6.2.3</ecNumber>
    </recommendedName>
</protein>
<comment type="cofactor">
    <cofactor evidence="1">
        <name>Mg(2+)</name>
        <dbReference type="ChEBI" id="CHEBI:18420"/>
    </cofactor>
</comment>
<dbReference type="PANTHER" id="PTHR47642">
    <property type="entry name" value="ATP-DEPENDENT DNA HELICASE"/>
    <property type="match status" value="1"/>
</dbReference>
<comment type="caution">
    <text evidence="3">The sequence shown here is derived from an EMBL/GenBank/DDBJ whole genome shotgun (WGS) entry which is preliminary data.</text>
</comment>
<dbReference type="InterPro" id="IPR003593">
    <property type="entry name" value="AAA+_ATPase"/>
</dbReference>
<dbReference type="GO" id="GO:0000723">
    <property type="term" value="P:telomere maintenance"/>
    <property type="evidence" value="ECO:0007669"/>
    <property type="project" value="InterPro"/>
</dbReference>
<accession>A0A5N5Q9D9</accession>
<dbReference type="GO" id="GO:0016887">
    <property type="term" value="F:ATP hydrolysis activity"/>
    <property type="evidence" value="ECO:0007669"/>
    <property type="project" value="RHEA"/>
</dbReference>
<dbReference type="InterPro" id="IPR010285">
    <property type="entry name" value="DNA_helicase_pif1-like_DEAD"/>
</dbReference>
<evidence type="ECO:0000313" key="3">
    <source>
        <dbReference type="EMBL" id="KAB5588410.1"/>
    </source>
</evidence>
<comment type="catalytic activity">
    <reaction evidence="1">
        <text>ATP + H2O = ADP + phosphate + H(+)</text>
        <dbReference type="Rhea" id="RHEA:13065"/>
        <dbReference type="ChEBI" id="CHEBI:15377"/>
        <dbReference type="ChEBI" id="CHEBI:15378"/>
        <dbReference type="ChEBI" id="CHEBI:30616"/>
        <dbReference type="ChEBI" id="CHEBI:43474"/>
        <dbReference type="ChEBI" id="CHEBI:456216"/>
        <dbReference type="EC" id="5.6.2.3"/>
    </reaction>
</comment>
<dbReference type="InterPro" id="IPR027417">
    <property type="entry name" value="P-loop_NTPase"/>
</dbReference>
<dbReference type="PANTHER" id="PTHR47642:SF5">
    <property type="entry name" value="ATP-DEPENDENT DNA HELICASE"/>
    <property type="match status" value="1"/>
</dbReference>
<evidence type="ECO:0000313" key="4">
    <source>
        <dbReference type="Proteomes" id="UP000383932"/>
    </source>
</evidence>
<gene>
    <name evidence="3" type="ORF">CTheo_8147</name>
</gene>
<dbReference type="GO" id="GO:0006310">
    <property type="term" value="P:DNA recombination"/>
    <property type="evidence" value="ECO:0007669"/>
    <property type="project" value="UniProtKB-KW"/>
</dbReference>
<reference evidence="3 4" key="1">
    <citation type="journal article" date="2019" name="Fungal Biol. Biotechnol.">
        <title>Draft genome sequence of fastidious pathogen Ceratobasidium theobromae, which causes vascular-streak dieback in Theobroma cacao.</title>
        <authorList>
            <person name="Ali S.S."/>
            <person name="Asman A."/>
            <person name="Shao J."/>
            <person name="Firmansyah A.P."/>
            <person name="Susilo A.W."/>
            <person name="Rosmana A."/>
            <person name="McMahon P."/>
            <person name="Junaid M."/>
            <person name="Guest D."/>
            <person name="Kheng T.Y."/>
            <person name="Meinhardt L.W."/>
            <person name="Bailey B.A."/>
        </authorList>
    </citation>
    <scope>NUCLEOTIDE SEQUENCE [LARGE SCALE GENOMIC DNA]</scope>
    <source>
        <strain evidence="3 4">CT2</strain>
    </source>
</reference>
<dbReference type="Pfam" id="PF05970">
    <property type="entry name" value="PIF1"/>
    <property type="match status" value="1"/>
</dbReference>
<keyword evidence="1" id="KW-0378">Hydrolase</keyword>
<keyword evidence="1 3" id="KW-0347">Helicase</keyword>
<dbReference type="SMART" id="SM00382">
    <property type="entry name" value="AAA"/>
    <property type="match status" value="1"/>
</dbReference>
<dbReference type="EMBL" id="SSOP01000461">
    <property type="protein sequence ID" value="KAB5588410.1"/>
    <property type="molecule type" value="Genomic_DNA"/>
</dbReference>
<dbReference type="EC" id="5.6.2.3" evidence="1"/>
<dbReference type="InterPro" id="IPR051055">
    <property type="entry name" value="PIF1_helicase"/>
</dbReference>
<dbReference type="AlphaFoldDB" id="A0A5N5Q9D9"/>